<dbReference type="PROSITE" id="PS00108">
    <property type="entry name" value="PROTEIN_KINASE_ST"/>
    <property type="match status" value="1"/>
</dbReference>
<evidence type="ECO:0000256" key="7">
    <source>
        <dbReference type="PROSITE-ProRule" id="PRU10141"/>
    </source>
</evidence>
<keyword evidence="8" id="KW-0812">Transmembrane</keyword>
<dbReference type="InterPro" id="IPR011009">
    <property type="entry name" value="Kinase-like_dom_sf"/>
</dbReference>
<sequence>MTWTTSARASCARWTGFGTWFGFPTRTWRWPRVPVSVRIVDVPGYRLAERIGAGATGEVFRATRIADGVEVAVKVLRGRDGDDLRRVHREARRAADVDHPGVVRVHEVGGGTAAWLVMDLVPGPDLQRLLDEDGPLPPARAAGLVADIADAVAAVHAAGVVHRDLKPSNILLRGDRPVVTDFGVARTATAGAADLTGGSEWAGTATGAGAEAAPGTYAYMAPEQWRGEPGDRRCDVYALGCVLHAALTGRRPFEHRSLPELAFAVAMAPPPRTGAHPGLDHVVATAMDKDPDRRYADAGAFAAAVRAAASGRPPRRPSRRATRVAALVVAVVVAAVAAVLWTLAHRDGGAEDRVVCAETVMVRDAPRSRDVVVTLRRGEPVHLDGERDGPWVRVALPGGRTGWALVDYLATTC</sequence>
<keyword evidence="3" id="KW-0808">Transferase</keyword>
<keyword evidence="8" id="KW-0472">Membrane</keyword>
<keyword evidence="2" id="KW-0723">Serine/threonine-protein kinase</keyword>
<evidence type="ECO:0000256" key="1">
    <source>
        <dbReference type="ARBA" id="ARBA00012513"/>
    </source>
</evidence>
<organism evidence="10 11">
    <name type="scientific">Saccharothrix yanglingensis</name>
    <dbReference type="NCBI Taxonomy" id="659496"/>
    <lineage>
        <taxon>Bacteria</taxon>
        <taxon>Bacillati</taxon>
        <taxon>Actinomycetota</taxon>
        <taxon>Actinomycetes</taxon>
        <taxon>Pseudonocardiales</taxon>
        <taxon>Pseudonocardiaceae</taxon>
        <taxon>Saccharothrix</taxon>
    </lineage>
</organism>
<dbReference type="SMART" id="SM00220">
    <property type="entry name" value="S_TKc"/>
    <property type="match status" value="1"/>
</dbReference>
<dbReference type="Gene3D" id="2.30.30.40">
    <property type="entry name" value="SH3 Domains"/>
    <property type="match status" value="1"/>
</dbReference>
<evidence type="ECO:0000256" key="4">
    <source>
        <dbReference type="ARBA" id="ARBA00022741"/>
    </source>
</evidence>
<dbReference type="PROSITE" id="PS00107">
    <property type="entry name" value="PROTEIN_KINASE_ATP"/>
    <property type="match status" value="1"/>
</dbReference>
<dbReference type="EC" id="2.7.11.1" evidence="1"/>
<evidence type="ECO:0000256" key="6">
    <source>
        <dbReference type="ARBA" id="ARBA00022840"/>
    </source>
</evidence>
<comment type="caution">
    <text evidence="10">The sequence shown here is derived from an EMBL/GenBank/DDBJ whole genome shotgun (WGS) entry which is preliminary data.</text>
</comment>
<dbReference type="SUPFAM" id="SSF56112">
    <property type="entry name" value="Protein kinase-like (PK-like)"/>
    <property type="match status" value="1"/>
</dbReference>
<dbReference type="InterPro" id="IPR017441">
    <property type="entry name" value="Protein_kinase_ATP_BS"/>
</dbReference>
<dbReference type="InterPro" id="IPR008271">
    <property type="entry name" value="Ser/Thr_kinase_AS"/>
</dbReference>
<dbReference type="CDD" id="cd14014">
    <property type="entry name" value="STKc_PknB_like"/>
    <property type="match status" value="1"/>
</dbReference>
<feature type="binding site" evidence="7">
    <location>
        <position position="74"/>
    </location>
    <ligand>
        <name>ATP</name>
        <dbReference type="ChEBI" id="CHEBI:30616"/>
    </ligand>
</feature>
<evidence type="ECO:0000313" key="10">
    <source>
        <dbReference type="EMBL" id="MDQ2585335.1"/>
    </source>
</evidence>
<feature type="transmembrane region" description="Helical" evidence="8">
    <location>
        <begin position="324"/>
        <end position="344"/>
    </location>
</feature>
<proteinExistence type="predicted"/>
<dbReference type="EMBL" id="NSDM01000006">
    <property type="protein sequence ID" value="MDQ2585335.1"/>
    <property type="molecule type" value="Genomic_DNA"/>
</dbReference>
<gene>
    <name evidence="10" type="ORF">CKY47_15375</name>
</gene>
<dbReference type="Gene3D" id="1.10.510.10">
    <property type="entry name" value="Transferase(Phosphotransferase) domain 1"/>
    <property type="match status" value="1"/>
</dbReference>
<evidence type="ECO:0000259" key="9">
    <source>
        <dbReference type="PROSITE" id="PS50011"/>
    </source>
</evidence>
<dbReference type="Proteomes" id="UP001225605">
    <property type="component" value="Unassembled WGS sequence"/>
</dbReference>
<evidence type="ECO:0000313" key="11">
    <source>
        <dbReference type="Proteomes" id="UP001225605"/>
    </source>
</evidence>
<accession>A0ABU0WZP7</accession>
<name>A0ABU0WZP7_9PSEU</name>
<keyword evidence="8" id="KW-1133">Transmembrane helix</keyword>
<evidence type="ECO:0000256" key="5">
    <source>
        <dbReference type="ARBA" id="ARBA00022777"/>
    </source>
</evidence>
<feature type="domain" description="Protein kinase" evidence="9">
    <location>
        <begin position="45"/>
        <end position="306"/>
    </location>
</feature>
<keyword evidence="4 7" id="KW-0547">Nucleotide-binding</keyword>
<evidence type="ECO:0000256" key="3">
    <source>
        <dbReference type="ARBA" id="ARBA00022679"/>
    </source>
</evidence>
<dbReference type="PROSITE" id="PS50011">
    <property type="entry name" value="PROTEIN_KINASE_DOM"/>
    <property type="match status" value="1"/>
</dbReference>
<evidence type="ECO:0000256" key="8">
    <source>
        <dbReference type="SAM" id="Phobius"/>
    </source>
</evidence>
<protein>
    <recommendedName>
        <fullName evidence="1">non-specific serine/threonine protein kinase</fullName>
        <ecNumber evidence="1">2.7.11.1</ecNumber>
    </recommendedName>
</protein>
<dbReference type="PANTHER" id="PTHR43289">
    <property type="entry name" value="MITOGEN-ACTIVATED PROTEIN KINASE KINASE KINASE 20-RELATED"/>
    <property type="match status" value="1"/>
</dbReference>
<dbReference type="InterPro" id="IPR000719">
    <property type="entry name" value="Prot_kinase_dom"/>
</dbReference>
<dbReference type="PANTHER" id="PTHR43289:SF6">
    <property type="entry name" value="SERINE_THREONINE-PROTEIN KINASE NEKL-3"/>
    <property type="match status" value="1"/>
</dbReference>
<dbReference type="Gene3D" id="3.30.200.20">
    <property type="entry name" value="Phosphorylase Kinase, domain 1"/>
    <property type="match status" value="1"/>
</dbReference>
<reference evidence="10 11" key="1">
    <citation type="submission" date="2017-06" db="EMBL/GenBank/DDBJ databases">
        <title>Cultured bacterium strain Saccharothrix yanglingensis Hhs.015.</title>
        <authorList>
            <person name="Xia Y."/>
        </authorList>
    </citation>
    <scope>NUCLEOTIDE SEQUENCE [LARGE SCALE GENOMIC DNA]</scope>
    <source>
        <strain evidence="10 11">Hhs.015</strain>
    </source>
</reference>
<evidence type="ECO:0000256" key="2">
    <source>
        <dbReference type="ARBA" id="ARBA00022527"/>
    </source>
</evidence>
<keyword evidence="11" id="KW-1185">Reference proteome</keyword>
<dbReference type="Pfam" id="PF00069">
    <property type="entry name" value="Pkinase"/>
    <property type="match status" value="1"/>
</dbReference>
<keyword evidence="5" id="KW-0418">Kinase</keyword>
<keyword evidence="6 7" id="KW-0067">ATP-binding</keyword>